<name>A0A545VHA2_9HYPO</name>
<evidence type="ECO:0000313" key="3">
    <source>
        <dbReference type="EMBL" id="TQW01104.1"/>
    </source>
</evidence>
<dbReference type="Pfam" id="PF01828">
    <property type="entry name" value="Peptidase_A4"/>
    <property type="match status" value="1"/>
</dbReference>
<evidence type="ECO:0000256" key="1">
    <source>
        <dbReference type="PIRSR" id="PIRSR600250-50"/>
    </source>
</evidence>
<evidence type="ECO:0000256" key="2">
    <source>
        <dbReference type="SAM" id="SignalP"/>
    </source>
</evidence>
<gene>
    <name evidence="3" type="ORF">IF1G_01035</name>
</gene>
<evidence type="ECO:0000313" key="4">
    <source>
        <dbReference type="Proteomes" id="UP000315783"/>
    </source>
</evidence>
<dbReference type="PRINTS" id="PR00977">
    <property type="entry name" value="SCYTLDPTASE"/>
</dbReference>
<dbReference type="InterPro" id="IPR000250">
    <property type="entry name" value="Peptidase_G1"/>
</dbReference>
<sequence length="267" mass="28251">MQTSQKEKPLISSSIFRSMQALCPLVLGVLASQALGAPTVQPAAGHVVNANWGGAVLEGRGYDYVTGVLTVPAISGQAADASASIWVGIDGNDCHTAILQTGITVFGDGSLHTWAEWWQYDAEAYPGAPLAVGAGDALRLTVHATSRTSGTTTVENLTRGGARTKTFSSVTPYPLCETDAEWIVEDYKHNGRPVDFVDFGRFAFADAYARNGAGQAVTPEGAQILNVRIDGGDKTRCASDRRGVYCSYVRDFGSQESRNTTAAEAIV</sequence>
<keyword evidence="2" id="KW-0732">Signal</keyword>
<dbReference type="CDD" id="cd13426">
    <property type="entry name" value="Peptidase_G1"/>
    <property type="match status" value="1"/>
</dbReference>
<dbReference type="SUPFAM" id="SSF49899">
    <property type="entry name" value="Concanavalin A-like lectins/glucanases"/>
    <property type="match status" value="1"/>
</dbReference>
<organism evidence="3 4">
    <name type="scientific">Cordyceps javanica</name>
    <dbReference type="NCBI Taxonomy" id="43265"/>
    <lineage>
        <taxon>Eukaryota</taxon>
        <taxon>Fungi</taxon>
        <taxon>Dikarya</taxon>
        <taxon>Ascomycota</taxon>
        <taxon>Pezizomycotina</taxon>
        <taxon>Sordariomycetes</taxon>
        <taxon>Hypocreomycetidae</taxon>
        <taxon>Hypocreales</taxon>
        <taxon>Cordycipitaceae</taxon>
        <taxon>Cordyceps</taxon>
    </lineage>
</organism>
<dbReference type="EMBL" id="SPUK01000001">
    <property type="protein sequence ID" value="TQW01104.1"/>
    <property type="molecule type" value="Genomic_DNA"/>
</dbReference>
<feature type="active site" description="Proton acceptor" evidence="1">
    <location>
        <position position="185"/>
    </location>
</feature>
<dbReference type="Proteomes" id="UP000315783">
    <property type="component" value="Unassembled WGS sequence"/>
</dbReference>
<dbReference type="PANTHER" id="PTHR37536:SF1">
    <property type="entry name" value="ASPERGILLOPEPSIN, PUTAITVE (AFU_ORTHOLOGUE AFUA_7G01200)"/>
    <property type="match status" value="1"/>
</dbReference>
<dbReference type="GO" id="GO:0006508">
    <property type="term" value="P:proteolysis"/>
    <property type="evidence" value="ECO:0007669"/>
    <property type="project" value="InterPro"/>
</dbReference>
<feature type="signal peptide" evidence="2">
    <location>
        <begin position="1"/>
        <end position="36"/>
    </location>
</feature>
<feature type="chain" id="PRO_5022157857" evidence="2">
    <location>
        <begin position="37"/>
        <end position="267"/>
    </location>
</feature>
<keyword evidence="4" id="KW-1185">Reference proteome</keyword>
<accession>A0A545VHA2</accession>
<dbReference type="InterPro" id="IPR038656">
    <property type="entry name" value="Peptidase_G1_sf"/>
</dbReference>
<dbReference type="GO" id="GO:0070007">
    <property type="term" value="F:glutamic-type endopeptidase activity"/>
    <property type="evidence" value="ECO:0007669"/>
    <property type="project" value="InterPro"/>
</dbReference>
<dbReference type="InterPro" id="IPR013320">
    <property type="entry name" value="ConA-like_dom_sf"/>
</dbReference>
<dbReference type="AlphaFoldDB" id="A0A545VHA2"/>
<dbReference type="PANTHER" id="PTHR37536">
    <property type="entry name" value="PUTATIVE (AFU_ORTHOLOGUE AFUA_3G02970)-RELATED"/>
    <property type="match status" value="1"/>
</dbReference>
<reference evidence="3 4" key="1">
    <citation type="journal article" date="2019" name="Appl. Microbiol. Biotechnol.">
        <title>Genome sequence of Isaria javanica and comparative genome analysis insights into family S53 peptidase evolution in fungal entomopathogens.</title>
        <authorList>
            <person name="Lin R."/>
            <person name="Zhang X."/>
            <person name="Xin B."/>
            <person name="Zou M."/>
            <person name="Gao Y."/>
            <person name="Qin F."/>
            <person name="Hu Q."/>
            <person name="Xie B."/>
            <person name="Cheng X."/>
        </authorList>
    </citation>
    <scope>NUCLEOTIDE SEQUENCE [LARGE SCALE GENOMIC DNA]</scope>
    <source>
        <strain evidence="3 4">IJ1G</strain>
    </source>
</reference>
<protein>
    <submittedName>
        <fullName evidence="3">Peptidase A4 family protein</fullName>
    </submittedName>
</protein>
<dbReference type="OrthoDB" id="2862635at2759"/>
<dbReference type="STRING" id="43265.A0A545VHA2"/>
<dbReference type="Gene3D" id="2.60.120.700">
    <property type="entry name" value="Peptidase G1"/>
    <property type="match status" value="1"/>
</dbReference>
<comment type="caution">
    <text evidence="3">The sequence shown here is derived from an EMBL/GenBank/DDBJ whole genome shotgun (WGS) entry which is preliminary data.</text>
</comment>
<proteinExistence type="predicted"/>